<name>A0ABQ9GWA3_9NEOP</name>
<dbReference type="EMBL" id="JARBHB010000009">
    <property type="protein sequence ID" value="KAJ8876264.1"/>
    <property type="molecule type" value="Genomic_DNA"/>
</dbReference>
<sequence length="116" mass="13250">MELDLECAPHSMYFILKKRRIFCSLCCSDFSVSHAWKGDVVKHVNTKKHADNIQSVESNKLDVFSSANRTEDRVTNAERLFTYFIIENNLAISCADQAGSLLRKRIPIVKLARMSL</sequence>
<dbReference type="Proteomes" id="UP001159363">
    <property type="component" value="Chromosome 8"/>
</dbReference>
<protein>
    <submittedName>
        <fullName evidence="1">Uncharacterized protein</fullName>
    </submittedName>
</protein>
<proteinExistence type="predicted"/>
<gene>
    <name evidence="1" type="ORF">PR048_024174</name>
</gene>
<organism evidence="1 2">
    <name type="scientific">Dryococelus australis</name>
    <dbReference type="NCBI Taxonomy" id="614101"/>
    <lineage>
        <taxon>Eukaryota</taxon>
        <taxon>Metazoa</taxon>
        <taxon>Ecdysozoa</taxon>
        <taxon>Arthropoda</taxon>
        <taxon>Hexapoda</taxon>
        <taxon>Insecta</taxon>
        <taxon>Pterygota</taxon>
        <taxon>Neoptera</taxon>
        <taxon>Polyneoptera</taxon>
        <taxon>Phasmatodea</taxon>
        <taxon>Verophasmatodea</taxon>
        <taxon>Anareolatae</taxon>
        <taxon>Phasmatidae</taxon>
        <taxon>Eurycanthinae</taxon>
        <taxon>Dryococelus</taxon>
    </lineage>
</organism>
<comment type="caution">
    <text evidence="1">The sequence shown here is derived from an EMBL/GenBank/DDBJ whole genome shotgun (WGS) entry which is preliminary data.</text>
</comment>
<evidence type="ECO:0000313" key="1">
    <source>
        <dbReference type="EMBL" id="KAJ8876264.1"/>
    </source>
</evidence>
<accession>A0ABQ9GWA3</accession>
<keyword evidence="2" id="KW-1185">Reference proteome</keyword>
<reference evidence="1 2" key="1">
    <citation type="submission" date="2023-02" db="EMBL/GenBank/DDBJ databases">
        <title>LHISI_Scaffold_Assembly.</title>
        <authorList>
            <person name="Stuart O.P."/>
            <person name="Cleave R."/>
            <person name="Magrath M.J.L."/>
            <person name="Mikheyev A.S."/>
        </authorList>
    </citation>
    <scope>NUCLEOTIDE SEQUENCE [LARGE SCALE GENOMIC DNA]</scope>
    <source>
        <strain evidence="1">Daus_M_001</strain>
        <tissue evidence="1">Leg muscle</tissue>
    </source>
</reference>
<evidence type="ECO:0000313" key="2">
    <source>
        <dbReference type="Proteomes" id="UP001159363"/>
    </source>
</evidence>